<keyword evidence="3" id="KW-1185">Reference proteome</keyword>
<organism evidence="2 3">
    <name type="scientific">Prunus armeniaca</name>
    <name type="common">Apricot</name>
    <name type="synonym">Armeniaca vulgaris</name>
    <dbReference type="NCBI Taxonomy" id="36596"/>
    <lineage>
        <taxon>Eukaryota</taxon>
        <taxon>Viridiplantae</taxon>
        <taxon>Streptophyta</taxon>
        <taxon>Embryophyta</taxon>
        <taxon>Tracheophyta</taxon>
        <taxon>Spermatophyta</taxon>
        <taxon>Magnoliopsida</taxon>
        <taxon>eudicotyledons</taxon>
        <taxon>Gunneridae</taxon>
        <taxon>Pentapetalae</taxon>
        <taxon>rosids</taxon>
        <taxon>fabids</taxon>
        <taxon>Rosales</taxon>
        <taxon>Rosaceae</taxon>
        <taxon>Amygdaloideae</taxon>
        <taxon>Amygdaleae</taxon>
        <taxon>Prunus</taxon>
    </lineage>
</organism>
<dbReference type="EMBL" id="CAEKKB010000001">
    <property type="protein sequence ID" value="CAB4293733.1"/>
    <property type="molecule type" value="Genomic_DNA"/>
</dbReference>
<dbReference type="Proteomes" id="UP000507245">
    <property type="component" value="Unassembled WGS sequence"/>
</dbReference>
<sequence>MPILVVFSSSVQLGLNLQAQTLRRFSDLSHRSSAKSQQKLLSNVSACANIGVVGSQTLNSPENYFHEHPLPFGSLTTGHFLVDLDRIGSQSDVALQLFSNLKALCMTVVGLCNGFLCHYDFNSDFTSHLHISNPGTCEFFSLPIPSNRDNGDCYGFGFSPISDVYKLVWVTSLGGEPDQVTVLTVGSGVRILRRTYFDF</sequence>
<gene>
    <name evidence="2" type="ORF">ORAREDHAP_LOCUS2895</name>
</gene>
<dbReference type="InterPro" id="IPR013187">
    <property type="entry name" value="F-box-assoc_dom_typ3"/>
</dbReference>
<name>A0A6J5VZS4_PRUAR</name>
<feature type="domain" description="F-box associated beta-propeller type 3" evidence="1">
    <location>
        <begin position="102"/>
        <end position="192"/>
    </location>
</feature>
<evidence type="ECO:0000313" key="3">
    <source>
        <dbReference type="Proteomes" id="UP000507245"/>
    </source>
</evidence>
<evidence type="ECO:0000259" key="1">
    <source>
        <dbReference type="Pfam" id="PF08268"/>
    </source>
</evidence>
<accession>A0A6J5VZS4</accession>
<dbReference type="Pfam" id="PF08268">
    <property type="entry name" value="FBA_3"/>
    <property type="match status" value="1"/>
</dbReference>
<reference evidence="3" key="1">
    <citation type="journal article" date="2020" name="Genome Biol.">
        <title>Gamete binning: chromosome-level and haplotype-resolved genome assembly enabled by high-throughput single-cell sequencing of gamete genomes.</title>
        <authorList>
            <person name="Campoy J.A."/>
            <person name="Sun H."/>
            <person name="Goel M."/>
            <person name="Jiao W.-B."/>
            <person name="Folz-Donahue K."/>
            <person name="Wang N."/>
            <person name="Rubio M."/>
            <person name="Liu C."/>
            <person name="Kukat C."/>
            <person name="Ruiz D."/>
            <person name="Huettel B."/>
            <person name="Schneeberger K."/>
        </authorList>
    </citation>
    <scope>NUCLEOTIDE SEQUENCE [LARGE SCALE GENOMIC DNA]</scope>
    <source>
        <strain evidence="3">cv. Rojo Pasion</strain>
    </source>
</reference>
<evidence type="ECO:0000313" key="2">
    <source>
        <dbReference type="EMBL" id="CAB4293733.1"/>
    </source>
</evidence>
<dbReference type="OrthoDB" id="1145590at2759"/>
<dbReference type="AlphaFoldDB" id="A0A6J5VZS4"/>
<protein>
    <recommendedName>
        <fullName evidence="1">F-box associated beta-propeller type 3 domain-containing protein</fullName>
    </recommendedName>
</protein>
<proteinExistence type="predicted"/>